<feature type="region of interest" description="Disordered" evidence="1">
    <location>
        <begin position="192"/>
        <end position="246"/>
    </location>
</feature>
<feature type="compositionally biased region" description="Acidic residues" evidence="1">
    <location>
        <begin position="310"/>
        <end position="323"/>
    </location>
</feature>
<evidence type="ECO:0000313" key="2">
    <source>
        <dbReference type="EMBL" id="KAG5389051.1"/>
    </source>
</evidence>
<reference evidence="2 3" key="1">
    <citation type="submission" date="2021-03" db="EMBL/GenBank/DDBJ databases">
        <authorList>
            <person name="King G.J."/>
            <person name="Bancroft I."/>
            <person name="Baten A."/>
            <person name="Bloomfield J."/>
            <person name="Borpatragohain P."/>
            <person name="He Z."/>
            <person name="Irish N."/>
            <person name="Irwin J."/>
            <person name="Liu K."/>
            <person name="Mauleon R.P."/>
            <person name="Moore J."/>
            <person name="Morris R."/>
            <person name="Ostergaard L."/>
            <person name="Wang B."/>
            <person name="Wells R."/>
        </authorList>
    </citation>
    <scope>NUCLEOTIDE SEQUENCE [LARGE SCALE GENOMIC DNA]</scope>
    <source>
        <strain evidence="2">R-o-18</strain>
        <tissue evidence="2">Leaf</tissue>
    </source>
</reference>
<feature type="compositionally biased region" description="Basic and acidic residues" evidence="1">
    <location>
        <begin position="265"/>
        <end position="276"/>
    </location>
</feature>
<organism evidence="2 3">
    <name type="scientific">Brassica rapa subsp. trilocularis</name>
    <dbReference type="NCBI Taxonomy" id="1813537"/>
    <lineage>
        <taxon>Eukaryota</taxon>
        <taxon>Viridiplantae</taxon>
        <taxon>Streptophyta</taxon>
        <taxon>Embryophyta</taxon>
        <taxon>Tracheophyta</taxon>
        <taxon>Spermatophyta</taxon>
        <taxon>Magnoliopsida</taxon>
        <taxon>eudicotyledons</taxon>
        <taxon>Gunneridae</taxon>
        <taxon>Pentapetalae</taxon>
        <taxon>rosids</taxon>
        <taxon>malvids</taxon>
        <taxon>Brassicales</taxon>
        <taxon>Brassicaceae</taxon>
        <taxon>Brassiceae</taxon>
        <taxon>Brassica</taxon>
    </lineage>
</organism>
<dbReference type="EMBL" id="JADBGQ010000007">
    <property type="protein sequence ID" value="KAG5389051.1"/>
    <property type="molecule type" value="Genomic_DNA"/>
</dbReference>
<comment type="caution">
    <text evidence="2">The sequence shown here is derived from an EMBL/GenBank/DDBJ whole genome shotgun (WGS) entry which is preliminary data.</text>
</comment>
<feature type="compositionally biased region" description="Low complexity" evidence="1">
    <location>
        <begin position="293"/>
        <end position="309"/>
    </location>
</feature>
<protein>
    <submittedName>
        <fullName evidence="2">Uncharacterized protein</fullName>
    </submittedName>
</protein>
<sequence length="394" mass="42686">MKKKKPKISPPKPPSKSSSKSPPKPPSKVNSIPLDKDYPVEDPNVVFDAQIGSQADAVAQQSSGASDLAPDLTITPAKKTVIGELSPDPSSANLLTQALQLESNFAITLQSSSTPDKDVVAALSEQLLSIMTPQLANLDAKIDSSSSHLAKNKPVVAGGVKSIAVDIQDSQVEVQQAEGFAMAAANKPITKAVENHQKEAAGRKTRRGRSKDKQKWKVVEPSLEVSTNTLSSPPPPSQTATVRSAPPALNEKEQAGMVHSEITLHSKLGTDRDKVPGESSKTPHYLRSERTRSASANTRSSQSDVQPDSSDVESSDSELEEGEASSSARLTLLRKLAVQTSIFQIWKQRNNLIHNQILLPPASVFRAIDRELRNIISARRHRKLFDSLMVMWLR</sequence>
<feature type="compositionally biased region" description="Basic and acidic residues" evidence="1">
    <location>
        <begin position="193"/>
        <end position="202"/>
    </location>
</feature>
<accession>A0ABQ7LTJ7</accession>
<feature type="region of interest" description="Disordered" evidence="1">
    <location>
        <begin position="265"/>
        <end position="325"/>
    </location>
</feature>
<name>A0ABQ7LTJ7_BRACM</name>
<feature type="region of interest" description="Disordered" evidence="1">
    <location>
        <begin position="1"/>
        <end position="40"/>
    </location>
</feature>
<proteinExistence type="predicted"/>
<dbReference type="Proteomes" id="UP000823674">
    <property type="component" value="Chromosome A08"/>
</dbReference>
<evidence type="ECO:0000256" key="1">
    <source>
        <dbReference type="SAM" id="MobiDB-lite"/>
    </source>
</evidence>
<evidence type="ECO:0000313" key="3">
    <source>
        <dbReference type="Proteomes" id="UP000823674"/>
    </source>
</evidence>
<keyword evidence="3" id="KW-1185">Reference proteome</keyword>
<gene>
    <name evidence="2" type="primary">A08g506210.1_BraROA</name>
    <name evidence="2" type="ORF">IGI04_030592</name>
</gene>